<dbReference type="InParanoid" id="A0A1B7N1Y2"/>
<reference evidence="1 2" key="1">
    <citation type="submission" date="2016-06" db="EMBL/GenBank/DDBJ databases">
        <title>Comparative genomics of the ectomycorrhizal sister species Rhizopogon vinicolor and Rhizopogon vesiculosus (Basidiomycota: Boletales) reveals a divergence of the mating type B locus.</title>
        <authorList>
            <consortium name="DOE Joint Genome Institute"/>
            <person name="Mujic A.B."/>
            <person name="Kuo A."/>
            <person name="Tritt A."/>
            <person name="Lipzen A."/>
            <person name="Chen C."/>
            <person name="Johnson J."/>
            <person name="Sharma A."/>
            <person name="Barry K."/>
            <person name="Grigoriev I.V."/>
            <person name="Spatafora J.W."/>
        </authorList>
    </citation>
    <scope>NUCLEOTIDE SEQUENCE [LARGE SCALE GENOMIC DNA]</scope>
    <source>
        <strain evidence="1 2">AM-OR11-026</strain>
    </source>
</reference>
<dbReference type="AlphaFoldDB" id="A0A1B7N1Y2"/>
<dbReference type="Proteomes" id="UP000092154">
    <property type="component" value="Unassembled WGS sequence"/>
</dbReference>
<evidence type="ECO:0000313" key="2">
    <source>
        <dbReference type="Proteomes" id="UP000092154"/>
    </source>
</evidence>
<dbReference type="OrthoDB" id="2669171at2759"/>
<organism evidence="1 2">
    <name type="scientific">Rhizopogon vinicolor AM-OR11-026</name>
    <dbReference type="NCBI Taxonomy" id="1314800"/>
    <lineage>
        <taxon>Eukaryota</taxon>
        <taxon>Fungi</taxon>
        <taxon>Dikarya</taxon>
        <taxon>Basidiomycota</taxon>
        <taxon>Agaricomycotina</taxon>
        <taxon>Agaricomycetes</taxon>
        <taxon>Agaricomycetidae</taxon>
        <taxon>Boletales</taxon>
        <taxon>Suillineae</taxon>
        <taxon>Rhizopogonaceae</taxon>
        <taxon>Rhizopogon</taxon>
    </lineage>
</organism>
<protein>
    <recommendedName>
        <fullName evidence="3">RNI-like protein</fullName>
    </recommendedName>
</protein>
<evidence type="ECO:0000313" key="1">
    <source>
        <dbReference type="EMBL" id="OAX38856.1"/>
    </source>
</evidence>
<gene>
    <name evidence="1" type="ORF">K503DRAFT_800109</name>
</gene>
<evidence type="ECO:0008006" key="3">
    <source>
        <dbReference type="Google" id="ProtNLM"/>
    </source>
</evidence>
<dbReference type="SUPFAM" id="SSF52047">
    <property type="entry name" value="RNI-like"/>
    <property type="match status" value="1"/>
</dbReference>
<dbReference type="EMBL" id="KV448273">
    <property type="protein sequence ID" value="OAX38856.1"/>
    <property type="molecule type" value="Genomic_DNA"/>
</dbReference>
<dbReference type="Gene3D" id="3.80.10.10">
    <property type="entry name" value="Ribonuclease Inhibitor"/>
    <property type="match status" value="1"/>
</dbReference>
<name>A0A1B7N1Y2_9AGAM</name>
<dbReference type="InterPro" id="IPR032675">
    <property type="entry name" value="LRR_dom_sf"/>
</dbReference>
<sequence>MVEKWIVPCRNLLILPGIPETALAVERALCKLDNRILCDGLEVFRLVSSNALDRIDYAIGLRTFTPLMCFSSFEHVDLSSSCMSLLDDDALGSIVKSWPRLERLDLGTGFLWKIQPRLTFQGLVVVLLSCPNLRELGLVFDATKLDPLTAEKPGGGVCNMNITTLCVGCSPIEQPRRVGVSLSAVTN</sequence>
<proteinExistence type="predicted"/>
<accession>A0A1B7N1Y2</accession>
<keyword evidence="2" id="KW-1185">Reference proteome</keyword>